<protein>
    <recommendedName>
        <fullName evidence="12">Nuclear pore complex protein An-Nup82</fullName>
    </recommendedName>
</protein>
<keyword evidence="8" id="KW-0175">Coiled coil</keyword>
<dbReference type="GO" id="GO:0000055">
    <property type="term" value="P:ribosomal large subunit export from nucleus"/>
    <property type="evidence" value="ECO:0007669"/>
    <property type="project" value="InterPro"/>
</dbReference>
<evidence type="ECO:0008006" key="12">
    <source>
        <dbReference type="Google" id="ProtNLM"/>
    </source>
</evidence>
<keyword evidence="5" id="KW-0811">Translocation</keyword>
<evidence type="ECO:0000256" key="3">
    <source>
        <dbReference type="ARBA" id="ARBA00022816"/>
    </source>
</evidence>
<dbReference type="GO" id="GO:0006406">
    <property type="term" value="P:mRNA export from nucleus"/>
    <property type="evidence" value="ECO:0007669"/>
    <property type="project" value="TreeGrafter"/>
</dbReference>
<evidence type="ECO:0000256" key="8">
    <source>
        <dbReference type="SAM" id="Coils"/>
    </source>
</evidence>
<feature type="coiled-coil region" evidence="8">
    <location>
        <begin position="674"/>
        <end position="744"/>
    </location>
</feature>
<dbReference type="GO" id="GO:0005643">
    <property type="term" value="C:nuclear pore"/>
    <property type="evidence" value="ECO:0007669"/>
    <property type="project" value="UniProtKB-SubCell"/>
</dbReference>
<evidence type="ECO:0000256" key="7">
    <source>
        <dbReference type="ARBA" id="ARBA00023242"/>
    </source>
</evidence>
<dbReference type="InterPro" id="IPR037700">
    <property type="entry name" value="NUP88/NUP82"/>
</dbReference>
<evidence type="ECO:0000256" key="6">
    <source>
        <dbReference type="ARBA" id="ARBA00023132"/>
    </source>
</evidence>
<accession>A0A6A6YES4</accession>
<dbReference type="GO" id="GO:0006606">
    <property type="term" value="P:protein import into nucleus"/>
    <property type="evidence" value="ECO:0007669"/>
    <property type="project" value="TreeGrafter"/>
</dbReference>
<dbReference type="RefSeq" id="XP_033574073.1">
    <property type="nucleotide sequence ID" value="XM_033720455.1"/>
</dbReference>
<reference evidence="11" key="3">
    <citation type="submission" date="2025-04" db="UniProtKB">
        <authorList>
            <consortium name="RefSeq"/>
        </authorList>
    </citation>
    <scope>IDENTIFICATION</scope>
    <source>
        <strain evidence="11">CBS 304.34</strain>
    </source>
</reference>
<evidence type="ECO:0000256" key="5">
    <source>
        <dbReference type="ARBA" id="ARBA00023010"/>
    </source>
</evidence>
<reference evidence="11" key="2">
    <citation type="submission" date="2020-04" db="EMBL/GenBank/DDBJ databases">
        <authorList>
            <consortium name="NCBI Genome Project"/>
        </authorList>
    </citation>
    <scope>NUCLEOTIDE SEQUENCE</scope>
    <source>
        <strain evidence="11">CBS 304.34</strain>
    </source>
</reference>
<dbReference type="GeneID" id="54461348"/>
<dbReference type="PANTHER" id="PTHR13257">
    <property type="entry name" value="NUCLEOPORIN NUP84-RELATED"/>
    <property type="match status" value="1"/>
</dbReference>
<keyword evidence="10" id="KW-1185">Reference proteome</keyword>
<comment type="subcellular location">
    <subcellularLocation>
        <location evidence="1">Nucleus</location>
        <location evidence="1">Nuclear pore complex</location>
    </subcellularLocation>
</comment>
<dbReference type="GO" id="GO:0000056">
    <property type="term" value="P:ribosomal small subunit export from nucleus"/>
    <property type="evidence" value="ECO:0007669"/>
    <property type="project" value="InterPro"/>
</dbReference>
<evidence type="ECO:0000256" key="1">
    <source>
        <dbReference type="ARBA" id="ARBA00004567"/>
    </source>
</evidence>
<dbReference type="OrthoDB" id="341482at2759"/>
<evidence type="ECO:0000256" key="4">
    <source>
        <dbReference type="ARBA" id="ARBA00022927"/>
    </source>
</evidence>
<keyword evidence="4" id="KW-0653">Protein transport</keyword>
<proteinExistence type="predicted"/>
<gene>
    <name evidence="9 11" type="ORF">BDZ99DRAFT_465039</name>
</gene>
<keyword evidence="6" id="KW-0906">Nuclear pore complex</keyword>
<organism evidence="9">
    <name type="scientific">Mytilinidion resinicola</name>
    <dbReference type="NCBI Taxonomy" id="574789"/>
    <lineage>
        <taxon>Eukaryota</taxon>
        <taxon>Fungi</taxon>
        <taxon>Dikarya</taxon>
        <taxon>Ascomycota</taxon>
        <taxon>Pezizomycotina</taxon>
        <taxon>Dothideomycetes</taxon>
        <taxon>Pleosporomycetidae</taxon>
        <taxon>Mytilinidiales</taxon>
        <taxon>Mytilinidiaceae</taxon>
        <taxon>Mytilinidion</taxon>
    </lineage>
</organism>
<keyword evidence="2" id="KW-0813">Transport</keyword>
<dbReference type="GO" id="GO:0017056">
    <property type="term" value="F:structural constituent of nuclear pore"/>
    <property type="evidence" value="ECO:0007669"/>
    <property type="project" value="InterPro"/>
</dbReference>
<sequence length="745" mass="82686">MAIATSHTIHIAVLPNSSHLGTEDTSPLKLKTFQLGPTAHVLEQSPIASVLWHPLGHRGRCLVTITTDAVVRLWELNRTNRYSFSEPTVAVDLTKLIDATSTEDDVSVSGYTHSKGFSPDAYEWEVASACFGGSLEQEGINGWSPMTLWVAMREGDVYALCPLLPSKWQVTKSPGTSTLLQHLTTAIESQNAFSEEESNTNEQRISQAQFSWLLDILDQEPVVENDHLDDVTEIYSRPESTPILPKLQGPFQLTPDLDDTKDFEISDILVFGLSNLDSFDDDGSPEGLSASVVCLLSSNCDVHVCLDLEGVEGQWLPSREDPEAALKEGDEEHTLLVVETVHLLPSSSQARPLSSHPTFTIDDSTDFALFVTDESGVYHLSMLSWVPDLERELSGAQIEGAEFRLNGFLNLAQSAAEKIFPIPEKQQPDATRGIASCVAYDVADLGHFVLTAVHGQPLAATLDSRRGSQPFRGSAASEELDIPDLPLRPIYQAPAVFYHNTQLTSFMDQKVPARYKSSLGQEVRLSAATLEIMTNAHRILSHETNQLGLAASDLFSRCERLKLEFKAQILRAAQLADQIDKTIGADDDTFEDDANEDRAVGKKQIENRLEEVKSRQAALMAQHDRIRTKLAQTNTRQLTEKEQMWIEEVEKMTRAVNEQQQQQGSDEPLTFARIEEVRRIKKQVLDEAKDAETSQTDAGLNGNGHVMVSSDFRKQKVETIHRMLEQEKAMLDSAQNRVEKMAGMV</sequence>
<keyword evidence="3" id="KW-0509">mRNA transport</keyword>
<evidence type="ECO:0000313" key="11">
    <source>
        <dbReference type="RefSeq" id="XP_033574073.1"/>
    </source>
</evidence>
<evidence type="ECO:0000313" key="10">
    <source>
        <dbReference type="Proteomes" id="UP000504636"/>
    </source>
</evidence>
<evidence type="ECO:0000313" key="9">
    <source>
        <dbReference type="EMBL" id="KAF2807109.1"/>
    </source>
</evidence>
<name>A0A6A6YES4_9PEZI</name>
<dbReference type="EMBL" id="MU003705">
    <property type="protein sequence ID" value="KAF2807109.1"/>
    <property type="molecule type" value="Genomic_DNA"/>
</dbReference>
<dbReference type="PANTHER" id="PTHR13257:SF0">
    <property type="entry name" value="NUCLEAR PORE COMPLEX PROTEIN NUP88"/>
    <property type="match status" value="1"/>
</dbReference>
<keyword evidence="7" id="KW-0539">Nucleus</keyword>
<dbReference type="AlphaFoldDB" id="A0A6A6YES4"/>
<reference evidence="9 11" key="1">
    <citation type="journal article" date="2020" name="Stud. Mycol.">
        <title>101 Dothideomycetes genomes: a test case for predicting lifestyles and emergence of pathogens.</title>
        <authorList>
            <person name="Haridas S."/>
            <person name="Albert R."/>
            <person name="Binder M."/>
            <person name="Bloem J."/>
            <person name="Labutti K."/>
            <person name="Salamov A."/>
            <person name="Andreopoulos B."/>
            <person name="Baker S."/>
            <person name="Barry K."/>
            <person name="Bills G."/>
            <person name="Bluhm B."/>
            <person name="Cannon C."/>
            <person name="Castanera R."/>
            <person name="Culley D."/>
            <person name="Daum C."/>
            <person name="Ezra D."/>
            <person name="Gonzalez J."/>
            <person name="Henrissat B."/>
            <person name="Kuo A."/>
            <person name="Liang C."/>
            <person name="Lipzen A."/>
            <person name="Lutzoni F."/>
            <person name="Magnuson J."/>
            <person name="Mondo S."/>
            <person name="Nolan M."/>
            <person name="Ohm R."/>
            <person name="Pangilinan J."/>
            <person name="Park H.-J."/>
            <person name="Ramirez L."/>
            <person name="Alfaro M."/>
            <person name="Sun H."/>
            <person name="Tritt A."/>
            <person name="Yoshinaga Y."/>
            <person name="Zwiers L.-H."/>
            <person name="Turgeon B."/>
            <person name="Goodwin S."/>
            <person name="Spatafora J."/>
            <person name="Crous P."/>
            <person name="Grigoriev I."/>
        </authorList>
    </citation>
    <scope>NUCLEOTIDE SEQUENCE</scope>
    <source>
        <strain evidence="9 11">CBS 304.34</strain>
    </source>
</reference>
<dbReference type="Proteomes" id="UP000504636">
    <property type="component" value="Unplaced"/>
</dbReference>
<evidence type="ECO:0000256" key="2">
    <source>
        <dbReference type="ARBA" id="ARBA00022448"/>
    </source>
</evidence>